<organism evidence="1">
    <name type="scientific">Oikopleura dioica</name>
    <name type="common">Tunicate</name>
    <dbReference type="NCBI Taxonomy" id="34765"/>
    <lineage>
        <taxon>Eukaryota</taxon>
        <taxon>Metazoa</taxon>
        <taxon>Chordata</taxon>
        <taxon>Tunicata</taxon>
        <taxon>Appendicularia</taxon>
        <taxon>Copelata</taxon>
        <taxon>Oikopleuridae</taxon>
        <taxon>Oikopleura</taxon>
    </lineage>
</organism>
<evidence type="ECO:0000313" key="1">
    <source>
        <dbReference type="EMBL" id="CBY41840.1"/>
    </source>
</evidence>
<dbReference type="EMBL" id="FN656677">
    <property type="protein sequence ID" value="CBY41840.1"/>
    <property type="molecule type" value="Genomic_DNA"/>
</dbReference>
<dbReference type="AlphaFoldDB" id="E4Z2B2"/>
<proteinExistence type="predicted"/>
<gene>
    <name evidence="1" type="ORF">GSOID_T00023933001</name>
</gene>
<accession>E4Z2B2</accession>
<protein>
    <submittedName>
        <fullName evidence="1">Uncharacterized protein</fullName>
    </submittedName>
</protein>
<dbReference type="Proteomes" id="UP000011014">
    <property type="component" value="Unassembled WGS sequence"/>
</dbReference>
<feature type="non-terminal residue" evidence="1">
    <location>
        <position position="1"/>
    </location>
</feature>
<sequence length="283" mass="30774">APCSSFTMASKTNNPPNFAGFGTYQITGDEAFGWPIWQNEHGFRAEMTDKGMVNFSKGGEARTIYGTVKGPSCFAPTASEPAGKWNIWTGTQTVYGDDIFGVNLGGTADGCLEVFAYGDDAVPYYISGSFHATGELLNGKKIYEHDPPGLWLAFADGNWRVIYDISNPKDLILGYSTSGDLACPADTSSWNIYNGVEMVSVDDFFLTTDETTIPAISPPDGATCEQFSLASSSNNPPNFGAYGTYSRTAAVVFDWPVYQNENGWLAEMNKLGFWWISKVICSK</sequence>
<reference evidence="1" key="1">
    <citation type="journal article" date="2010" name="Science">
        <title>Plasticity of animal genome architecture unmasked by rapid evolution of a pelagic tunicate.</title>
        <authorList>
            <person name="Denoeud F."/>
            <person name="Henriet S."/>
            <person name="Mungpakdee S."/>
            <person name="Aury J.M."/>
            <person name="Da Silva C."/>
            <person name="Brinkmann H."/>
            <person name="Mikhaleva J."/>
            <person name="Olsen L.C."/>
            <person name="Jubin C."/>
            <person name="Canestro C."/>
            <person name="Bouquet J.M."/>
            <person name="Danks G."/>
            <person name="Poulain J."/>
            <person name="Campsteijn C."/>
            <person name="Adamski M."/>
            <person name="Cross I."/>
            <person name="Yadetie F."/>
            <person name="Muffato M."/>
            <person name="Louis A."/>
            <person name="Butcher S."/>
            <person name="Tsagkogeorga G."/>
            <person name="Konrad A."/>
            <person name="Singh S."/>
            <person name="Jensen M.F."/>
            <person name="Cong E.H."/>
            <person name="Eikeseth-Otteraa H."/>
            <person name="Noel B."/>
            <person name="Anthouard V."/>
            <person name="Porcel B.M."/>
            <person name="Kachouri-Lafond R."/>
            <person name="Nishino A."/>
            <person name="Ugolini M."/>
            <person name="Chourrout P."/>
            <person name="Nishida H."/>
            <person name="Aasland R."/>
            <person name="Huzurbazar S."/>
            <person name="Westhof E."/>
            <person name="Delsuc F."/>
            <person name="Lehrach H."/>
            <person name="Reinhardt R."/>
            <person name="Weissenbach J."/>
            <person name="Roy S.W."/>
            <person name="Artiguenave F."/>
            <person name="Postlethwait J.H."/>
            <person name="Manak J.R."/>
            <person name="Thompson E.M."/>
            <person name="Jaillon O."/>
            <person name="Du Pasquier L."/>
            <person name="Boudinot P."/>
            <person name="Liberles D.A."/>
            <person name="Volff J.N."/>
            <person name="Philippe H."/>
            <person name="Lenhard B."/>
            <person name="Roest Crollius H."/>
            <person name="Wincker P."/>
            <person name="Chourrout D."/>
        </authorList>
    </citation>
    <scope>NUCLEOTIDE SEQUENCE [LARGE SCALE GENOMIC DNA]</scope>
</reference>
<name>E4Z2B2_OIKDI</name>